<dbReference type="PANTHER" id="PTHR30154">
    <property type="entry name" value="LEUCINE-RESPONSIVE REGULATORY PROTEIN"/>
    <property type="match status" value="1"/>
</dbReference>
<dbReference type="Pfam" id="PF01037">
    <property type="entry name" value="AsnC_trans_reg"/>
    <property type="match status" value="2"/>
</dbReference>
<dbReference type="InterPro" id="IPR036390">
    <property type="entry name" value="WH_DNA-bd_sf"/>
</dbReference>
<feature type="domain" description="HTH asnC-type" evidence="4">
    <location>
        <begin position="170"/>
        <end position="230"/>
    </location>
</feature>
<organism evidence="5 6">
    <name type="scientific">Euzebya pacifica</name>
    <dbReference type="NCBI Taxonomy" id="1608957"/>
    <lineage>
        <taxon>Bacteria</taxon>
        <taxon>Bacillati</taxon>
        <taxon>Actinomycetota</taxon>
        <taxon>Nitriliruptoria</taxon>
        <taxon>Euzebyales</taxon>
    </lineage>
</organism>
<dbReference type="InterPro" id="IPR036388">
    <property type="entry name" value="WH-like_DNA-bd_sf"/>
</dbReference>
<dbReference type="Pfam" id="PF13404">
    <property type="entry name" value="HTH_AsnC-type"/>
    <property type="match status" value="2"/>
</dbReference>
<reference evidence="5 6" key="1">
    <citation type="submission" date="2018-09" db="EMBL/GenBank/DDBJ databases">
        <title>Complete genome sequence of Euzebya sp. DY32-46 isolated from seawater of Pacific Ocean.</title>
        <authorList>
            <person name="Xu L."/>
            <person name="Wu Y.-H."/>
            <person name="Xu X.-W."/>
        </authorList>
    </citation>
    <scope>NUCLEOTIDE SEQUENCE [LARGE SCALE GENOMIC DNA]</scope>
    <source>
        <strain evidence="5 6">DY32-46</strain>
    </source>
</reference>
<evidence type="ECO:0000256" key="1">
    <source>
        <dbReference type="ARBA" id="ARBA00023015"/>
    </source>
</evidence>
<dbReference type="KEGG" id="euz:DVS28_a3677"/>
<dbReference type="InterPro" id="IPR019888">
    <property type="entry name" value="Tscrpt_reg_AsnC-like"/>
</dbReference>
<dbReference type="EMBL" id="CP031165">
    <property type="protein sequence ID" value="AXV08350.1"/>
    <property type="molecule type" value="Genomic_DNA"/>
</dbReference>
<dbReference type="SUPFAM" id="SSF46785">
    <property type="entry name" value="Winged helix' DNA-binding domain"/>
    <property type="match status" value="2"/>
</dbReference>
<accession>A0A346Y1K3</accession>
<dbReference type="Gene3D" id="3.30.70.920">
    <property type="match status" value="2"/>
</dbReference>
<dbReference type="InterPro" id="IPR019887">
    <property type="entry name" value="Tscrpt_reg_AsnC/Lrp_C"/>
</dbReference>
<dbReference type="Proteomes" id="UP000264006">
    <property type="component" value="Chromosome"/>
</dbReference>
<evidence type="ECO:0000313" key="5">
    <source>
        <dbReference type="EMBL" id="AXV08350.1"/>
    </source>
</evidence>
<dbReference type="Gene3D" id="1.10.10.10">
    <property type="entry name" value="Winged helix-like DNA-binding domain superfamily/Winged helix DNA-binding domain"/>
    <property type="match status" value="2"/>
</dbReference>
<dbReference type="SUPFAM" id="SSF54909">
    <property type="entry name" value="Dimeric alpha+beta barrel"/>
    <property type="match status" value="2"/>
</dbReference>
<dbReference type="OrthoDB" id="3453230at2"/>
<evidence type="ECO:0000256" key="3">
    <source>
        <dbReference type="ARBA" id="ARBA00023163"/>
    </source>
</evidence>
<dbReference type="GO" id="GO:0043565">
    <property type="term" value="F:sequence-specific DNA binding"/>
    <property type="evidence" value="ECO:0007669"/>
    <property type="project" value="InterPro"/>
</dbReference>
<protein>
    <submittedName>
        <fullName evidence="5">Transcriptional regulator, AsnC family</fullName>
    </submittedName>
</protein>
<keyword evidence="1" id="KW-0805">Transcription regulation</keyword>
<dbReference type="InterPro" id="IPR011008">
    <property type="entry name" value="Dimeric_a/b-barrel"/>
</dbReference>
<gene>
    <name evidence="5" type="ORF">DVS28_a3677</name>
</gene>
<dbReference type="InterPro" id="IPR000485">
    <property type="entry name" value="AsnC-type_HTH_dom"/>
</dbReference>
<proteinExistence type="predicted"/>
<keyword evidence="6" id="KW-1185">Reference proteome</keyword>
<dbReference type="PRINTS" id="PR00033">
    <property type="entry name" value="HTHASNC"/>
</dbReference>
<evidence type="ECO:0000259" key="4">
    <source>
        <dbReference type="PROSITE" id="PS50956"/>
    </source>
</evidence>
<dbReference type="GO" id="GO:0005829">
    <property type="term" value="C:cytosol"/>
    <property type="evidence" value="ECO:0007669"/>
    <property type="project" value="TreeGrafter"/>
</dbReference>
<dbReference type="PROSITE" id="PS50956">
    <property type="entry name" value="HTH_ASNC_2"/>
    <property type="match status" value="1"/>
</dbReference>
<dbReference type="GO" id="GO:0043200">
    <property type="term" value="P:response to amino acid"/>
    <property type="evidence" value="ECO:0007669"/>
    <property type="project" value="TreeGrafter"/>
</dbReference>
<keyword evidence="3" id="KW-0804">Transcription</keyword>
<keyword evidence="2" id="KW-0238">DNA-binding</keyword>
<dbReference type="AlphaFoldDB" id="A0A346Y1K3"/>
<evidence type="ECO:0000313" key="6">
    <source>
        <dbReference type="Proteomes" id="UP000264006"/>
    </source>
</evidence>
<dbReference type="SMART" id="SM00344">
    <property type="entry name" value="HTH_ASNC"/>
    <property type="match status" value="2"/>
</dbReference>
<name>A0A346Y1K3_9ACTN</name>
<evidence type="ECO:0000256" key="2">
    <source>
        <dbReference type="ARBA" id="ARBA00023125"/>
    </source>
</evidence>
<sequence length="319" mass="34955">METAAPVLDDTDRALITELQRDGRASWNHIGRGVGIADTTASRRAQRLMGDGVVRVVGGLDPLRCNLGYPVLIRMRTSPGRIGNVLDELAVREDVRFLAVVTGTSDVVAELIVTSQQHLARVVLDELHVVEGVESTVTSTVMRHYKLSHHERPALPVGPDGRPEVAADPLDEIDHRIVGELARDGRMSVATLAANLGISESMARRRVDALISDGRVVISTLLDADALGYHVEALVWLGVDFGCLETVADQLRQRPEVRYLAASAGEAELVAEVLLRDQADLYRFATTVLGRMEGIRRTELSLELEVVKRAWIRLTRLGD</sequence>
<dbReference type="RefSeq" id="WP_114592704.1">
    <property type="nucleotide sequence ID" value="NZ_CP031165.1"/>
</dbReference>
<dbReference type="PANTHER" id="PTHR30154:SF34">
    <property type="entry name" value="TRANSCRIPTIONAL REGULATOR AZLB"/>
    <property type="match status" value="1"/>
</dbReference>